<dbReference type="EMBL" id="VITT01000030">
    <property type="protein sequence ID" value="TWB48256.1"/>
    <property type="molecule type" value="Genomic_DNA"/>
</dbReference>
<sequence>MIEIVTADVVAGLARASLGLPPTPADLNEPYIAAALRRLAGFLCPESPRTLLRAMVDSHRGLVNNEDAFAEQVEEVIETLVAIGDLLELGDVALEGEKVRSTWLVAAPPAFVARESGSVFVLGLSTDEQTPLPTEMRSRVTVDRVIRLIEPQHAEDLGAALRELGLRELSSAGWLRTPRHVDAAGLLASYGAKLAACSRSGEVPDLLVLDGGRNIRSYRRRWTLPGSLTGCFVVRRPQTFGADLWGYAELRDGNAQKLLDLPLSGERWRGCDAAWRIQMAIDAFTGRPQEYRLGAADGGSRFDFFSPIPSWARRRLAVIGREIEPAGCLLSFLVPTCEVAAEEAFLNELLYLARVVE</sequence>
<protein>
    <submittedName>
        <fullName evidence="1">Uncharacterized protein</fullName>
    </submittedName>
</protein>
<reference evidence="1 2" key="1">
    <citation type="submission" date="2019-06" db="EMBL/GenBank/DDBJ databases">
        <title>Genomic Encyclopedia of Type Strains, Phase IV (KMG-V): Genome sequencing to study the core and pangenomes of soil and plant-associated prokaryotes.</title>
        <authorList>
            <person name="Whitman W."/>
        </authorList>
    </citation>
    <scope>NUCLEOTIDE SEQUENCE [LARGE SCALE GENOMIC DNA]</scope>
    <source>
        <strain evidence="1 2">BR 11140</strain>
    </source>
</reference>
<organism evidence="1 2">
    <name type="scientific">Nitrospirillum amazonense</name>
    <dbReference type="NCBI Taxonomy" id="28077"/>
    <lineage>
        <taxon>Bacteria</taxon>
        <taxon>Pseudomonadati</taxon>
        <taxon>Pseudomonadota</taxon>
        <taxon>Alphaproteobacteria</taxon>
        <taxon>Rhodospirillales</taxon>
        <taxon>Azospirillaceae</taxon>
        <taxon>Nitrospirillum</taxon>
    </lineage>
</organism>
<evidence type="ECO:0000313" key="2">
    <source>
        <dbReference type="Proteomes" id="UP000318050"/>
    </source>
</evidence>
<comment type="caution">
    <text evidence="1">The sequence shown here is derived from an EMBL/GenBank/DDBJ whole genome shotgun (WGS) entry which is preliminary data.</text>
</comment>
<dbReference type="OrthoDB" id="7060496at2"/>
<evidence type="ECO:0000313" key="1">
    <source>
        <dbReference type="EMBL" id="TWB48256.1"/>
    </source>
</evidence>
<name>A0A560HNW8_9PROT</name>
<dbReference type="Proteomes" id="UP000318050">
    <property type="component" value="Unassembled WGS sequence"/>
</dbReference>
<proteinExistence type="predicted"/>
<dbReference type="AlphaFoldDB" id="A0A560HNW8"/>
<gene>
    <name evidence="1" type="ORF">FBZ92_13040</name>
</gene>
<accession>A0A560HNW8</accession>